<proteinExistence type="predicted"/>
<dbReference type="PANTHER" id="PTHR21831">
    <property type="entry name" value="MICROTUBULE-ASSOCIATED PROTEIN 10"/>
    <property type="match status" value="1"/>
</dbReference>
<evidence type="ECO:0000256" key="1">
    <source>
        <dbReference type="SAM" id="MobiDB-lite"/>
    </source>
</evidence>
<feature type="compositionally biased region" description="Low complexity" evidence="1">
    <location>
        <begin position="653"/>
        <end position="664"/>
    </location>
</feature>
<dbReference type="GO" id="GO:0031122">
    <property type="term" value="P:cytoplasmic microtubule organization"/>
    <property type="evidence" value="ECO:0007669"/>
    <property type="project" value="Ensembl"/>
</dbReference>
<dbReference type="GO" id="GO:0008017">
    <property type="term" value="F:microtubule binding"/>
    <property type="evidence" value="ECO:0007669"/>
    <property type="project" value="Ensembl"/>
</dbReference>
<sequence length="824" mass="89977">SAATANSDGCGEHLFSLELLVESALVQPRLLPSLLPDSGPFLPSVALRLLDFPTLLVHAPQATSWPVVPFGRGKSCLFRLRPDALKGLLRRSPLHALLLALPPDRGPARLLGSSSISLAAAAEELLPGSGPATGRGRFPVGDLLGEPVGELALSYRLHSLGSSGLDHFDAGAAVDEALAGDGPRGRAAERRLSLEFIAEGEEEEDPAPGGGSRGSLSSPDTEPEPFSESSSGEEIAGELDNNAFDPPPMYYSHQRESCFPSPKAAPRVIIMAAQDSLPKEGTFLPFVKEEPVVSAEKALSPLLTNTPTPGASEQLGQTLSQLPLLNALLVELSLLNSQPFPPGPSAVHPQLAWLYQNAEEGTKILPCNRKNLCACWDDKKNTPHRKERGRSPSPKLKRNRPDHLKGMSPIRPVPTKENSPARRKFSNGLTNTLKLRVQRSSPGMLKIHEKREHRRKKLGDISFEKKGKSSLTKEKIFKGSLDYRPKSSGQYDEKSISDQNAQINENVETLIQSSVGRNSSMTTKKISSRITQKMGASCVKNKDNAKGKYLSESVDSKSLEVHLPRVFLQDTEALENLVDAEIEKCLQRDCNIPYIFKDRRTNNLEKSHERQNSDSLVVTSENAAYSEDFTSIDSCGASFEAPENSPEPLSVNSDHSQSGIDSSSKNSRSLPAKCISPLLPKVSAISPVQTLKKTYDLKSNKNKLGMGLNKFDDDCLARTLRDQLAIQEKQKQKVTQIFEDKQIQPDKKCNIVKSQSSLENSHSARTSQVSSYLPSSMSDLEFSGLEESKTPGNEKEDSFGKMNNTNQCKHISELLINKLPGYTM</sequence>
<dbReference type="GO" id="GO:0005881">
    <property type="term" value="C:cytoplasmic microtubule"/>
    <property type="evidence" value="ECO:0007669"/>
    <property type="project" value="Ensembl"/>
</dbReference>
<feature type="domain" description="Microtubule-associated protein 10 C-terminal" evidence="2">
    <location>
        <begin position="237"/>
        <end position="823"/>
    </location>
</feature>
<dbReference type="Proteomes" id="UP000694406">
    <property type="component" value="Unplaced"/>
</dbReference>
<dbReference type="PANTHER" id="PTHR21831:SF2">
    <property type="entry name" value="MICROTUBULE-ASSOCIATED PROTEIN 10"/>
    <property type="match status" value="1"/>
</dbReference>
<protein>
    <submittedName>
        <fullName evidence="3">Microtubule associated protein 10</fullName>
    </submittedName>
</protein>
<dbReference type="GO" id="GO:0005813">
    <property type="term" value="C:centrosome"/>
    <property type="evidence" value="ECO:0007669"/>
    <property type="project" value="Ensembl"/>
</dbReference>
<dbReference type="GO" id="GO:0030496">
    <property type="term" value="C:midbody"/>
    <property type="evidence" value="ECO:0007669"/>
    <property type="project" value="Ensembl"/>
</dbReference>
<dbReference type="Pfam" id="PF14925">
    <property type="entry name" value="HPHLAWLY"/>
    <property type="match status" value="1"/>
</dbReference>
<feature type="compositionally biased region" description="Low complexity" evidence="1">
    <location>
        <begin position="214"/>
        <end position="234"/>
    </location>
</feature>
<dbReference type="Ensembl" id="ENSLLTT00000025804.1">
    <property type="protein sequence ID" value="ENSLLTP00000024901.1"/>
    <property type="gene ID" value="ENSLLTG00000018258.1"/>
</dbReference>
<accession>A0A8C5T4I8</accession>
<dbReference type="GO" id="GO:0032467">
    <property type="term" value="P:positive regulation of cytokinesis"/>
    <property type="evidence" value="ECO:0007669"/>
    <property type="project" value="Ensembl"/>
</dbReference>
<dbReference type="GO" id="GO:0051256">
    <property type="term" value="P:mitotic spindle midzone assembly"/>
    <property type="evidence" value="ECO:0007669"/>
    <property type="project" value="Ensembl"/>
</dbReference>
<keyword evidence="4" id="KW-1185">Reference proteome</keyword>
<feature type="region of interest" description="Disordered" evidence="1">
    <location>
        <begin position="636"/>
        <end position="671"/>
    </location>
</feature>
<feature type="region of interest" description="Disordered" evidence="1">
    <location>
        <begin position="783"/>
        <end position="804"/>
    </location>
</feature>
<feature type="region of interest" description="Disordered" evidence="1">
    <location>
        <begin position="378"/>
        <end position="425"/>
    </location>
</feature>
<evidence type="ECO:0000259" key="2">
    <source>
        <dbReference type="Pfam" id="PF14925"/>
    </source>
</evidence>
<dbReference type="AlphaFoldDB" id="A0A8C5T4I8"/>
<gene>
    <name evidence="3" type="primary">MAP10</name>
</gene>
<feature type="compositionally biased region" description="Basic and acidic residues" evidence="1">
    <location>
        <begin position="786"/>
        <end position="799"/>
    </location>
</feature>
<dbReference type="InterPro" id="IPR039302">
    <property type="entry name" value="MAP10"/>
</dbReference>
<evidence type="ECO:0000313" key="3">
    <source>
        <dbReference type="Ensembl" id="ENSLLTP00000024901.1"/>
    </source>
</evidence>
<dbReference type="GeneTree" id="ENSGT00390000008459"/>
<reference evidence="3" key="2">
    <citation type="submission" date="2025-09" db="UniProtKB">
        <authorList>
            <consortium name="Ensembl"/>
        </authorList>
    </citation>
    <scope>IDENTIFICATION</scope>
</reference>
<name>A0A8C5T4I8_LATLA</name>
<reference evidence="3" key="1">
    <citation type="submission" date="2025-08" db="UniProtKB">
        <authorList>
            <consortium name="Ensembl"/>
        </authorList>
    </citation>
    <scope>IDENTIFICATION</scope>
</reference>
<organism evidence="3 4">
    <name type="scientific">Laticauda laticaudata</name>
    <name type="common">Blue-ringed sea krait</name>
    <name type="synonym">Blue-lipped sea krait</name>
    <dbReference type="NCBI Taxonomy" id="8630"/>
    <lineage>
        <taxon>Eukaryota</taxon>
        <taxon>Metazoa</taxon>
        <taxon>Chordata</taxon>
        <taxon>Craniata</taxon>
        <taxon>Vertebrata</taxon>
        <taxon>Euteleostomi</taxon>
        <taxon>Lepidosauria</taxon>
        <taxon>Squamata</taxon>
        <taxon>Bifurcata</taxon>
        <taxon>Unidentata</taxon>
        <taxon>Episquamata</taxon>
        <taxon>Toxicofera</taxon>
        <taxon>Serpentes</taxon>
        <taxon>Colubroidea</taxon>
        <taxon>Elapidae</taxon>
        <taxon>Laticaudinae</taxon>
        <taxon>Laticauda</taxon>
    </lineage>
</organism>
<feature type="region of interest" description="Disordered" evidence="1">
    <location>
        <begin position="198"/>
        <end position="257"/>
    </location>
</feature>
<dbReference type="GO" id="GO:0032886">
    <property type="term" value="P:regulation of microtubule-based process"/>
    <property type="evidence" value="ECO:0007669"/>
    <property type="project" value="Ensembl"/>
</dbReference>
<dbReference type="GO" id="GO:0097431">
    <property type="term" value="C:mitotic spindle pole"/>
    <property type="evidence" value="ECO:0007669"/>
    <property type="project" value="Ensembl"/>
</dbReference>
<dbReference type="GO" id="GO:1990023">
    <property type="term" value="C:mitotic spindle midzone"/>
    <property type="evidence" value="ECO:0007669"/>
    <property type="project" value="Ensembl"/>
</dbReference>
<evidence type="ECO:0000313" key="4">
    <source>
        <dbReference type="Proteomes" id="UP000694406"/>
    </source>
</evidence>
<dbReference type="InterPro" id="IPR026679">
    <property type="entry name" value="MAP10_C-term"/>
</dbReference>